<feature type="region of interest" description="Disordered" evidence="7">
    <location>
        <begin position="2867"/>
        <end position="3583"/>
    </location>
</feature>
<feature type="compositionally biased region" description="Polar residues" evidence="7">
    <location>
        <begin position="3036"/>
        <end position="3047"/>
    </location>
</feature>
<feature type="compositionally biased region" description="Basic and acidic residues" evidence="7">
    <location>
        <begin position="3517"/>
        <end position="3531"/>
    </location>
</feature>
<feature type="compositionally biased region" description="Polar residues" evidence="7">
    <location>
        <begin position="302"/>
        <end position="325"/>
    </location>
</feature>
<feature type="compositionally biased region" description="Basic and acidic residues" evidence="7">
    <location>
        <begin position="2869"/>
        <end position="2878"/>
    </location>
</feature>
<feature type="compositionally biased region" description="Basic and acidic residues" evidence="7">
    <location>
        <begin position="3068"/>
        <end position="3078"/>
    </location>
</feature>
<dbReference type="GO" id="GO:0007088">
    <property type="term" value="P:regulation of mitotic nuclear division"/>
    <property type="evidence" value="ECO:0007669"/>
    <property type="project" value="TreeGrafter"/>
</dbReference>
<keyword evidence="3" id="KW-0597">Phosphoprotein</keyword>
<dbReference type="Pfam" id="PF15276">
    <property type="entry name" value="PP1_bind"/>
    <property type="match status" value="1"/>
</dbReference>
<feature type="compositionally biased region" description="Polar residues" evidence="7">
    <location>
        <begin position="2920"/>
        <end position="2930"/>
    </location>
</feature>
<evidence type="ECO:0000256" key="5">
    <source>
        <dbReference type="ARBA" id="ARBA00023242"/>
    </source>
</evidence>
<dbReference type="InterPro" id="IPR029334">
    <property type="entry name" value="PP1-bd"/>
</dbReference>
<feature type="compositionally biased region" description="Basic and acidic residues" evidence="7">
    <location>
        <begin position="2985"/>
        <end position="3004"/>
    </location>
</feature>
<evidence type="ECO:0000259" key="8">
    <source>
        <dbReference type="PROSITE" id="PS50006"/>
    </source>
</evidence>
<feature type="compositionally biased region" description="Basic and acidic residues" evidence="7">
    <location>
        <begin position="3448"/>
        <end position="3457"/>
    </location>
</feature>
<feature type="region of interest" description="Disordered" evidence="7">
    <location>
        <begin position="99"/>
        <end position="441"/>
    </location>
</feature>
<keyword evidence="5" id="KW-0539">Nucleus</keyword>
<feature type="region of interest" description="Disordered" evidence="7">
    <location>
        <begin position="981"/>
        <end position="1047"/>
    </location>
</feature>
<feature type="compositionally biased region" description="Basic residues" evidence="7">
    <location>
        <begin position="3365"/>
        <end position="3376"/>
    </location>
</feature>
<feature type="domain" description="FHA" evidence="8">
    <location>
        <begin position="27"/>
        <end position="76"/>
    </location>
</feature>
<reference evidence="9" key="2">
    <citation type="journal article" date="2020" name="Biotechnol. Bioeng.">
        <title>Chromosome-scale scaffolds for the Chinese hamster reference genome assembly to facilitate the study of the CHO epigenome.</title>
        <authorList>
            <person name="Hilliard W."/>
            <person name="MacDonald M."/>
            <person name="Lee K.H."/>
        </authorList>
    </citation>
    <scope>NUCLEOTIDE SEQUENCE [LARGE SCALE GENOMIC DNA]</scope>
    <source>
        <strain evidence="9">17A/GY</strain>
    </source>
</reference>
<protein>
    <submittedName>
        <fullName evidence="10">Proliferation marker protein Ki-67 isoform X4</fullName>
    </submittedName>
</protein>
<feature type="compositionally biased region" description="Polar residues" evidence="7">
    <location>
        <begin position="3230"/>
        <end position="3239"/>
    </location>
</feature>
<dbReference type="InterPro" id="IPR012568">
    <property type="entry name" value="KI67R"/>
</dbReference>
<feature type="compositionally biased region" description="Polar residues" evidence="7">
    <location>
        <begin position="1968"/>
        <end position="1981"/>
    </location>
</feature>
<feature type="compositionally biased region" description="Polar residues" evidence="7">
    <location>
        <begin position="413"/>
        <end position="423"/>
    </location>
</feature>
<evidence type="ECO:0000256" key="7">
    <source>
        <dbReference type="SAM" id="MobiDB-lite"/>
    </source>
</evidence>
<feature type="region of interest" description="Disordered" evidence="7">
    <location>
        <begin position="1903"/>
        <end position="1993"/>
    </location>
</feature>
<dbReference type="GO" id="GO:0005694">
    <property type="term" value="C:chromosome"/>
    <property type="evidence" value="ECO:0007669"/>
    <property type="project" value="TreeGrafter"/>
</dbReference>
<feature type="compositionally biased region" description="Basic and acidic residues" evidence="7">
    <location>
        <begin position="2354"/>
        <end position="2363"/>
    </location>
</feature>
<feature type="compositionally biased region" description="Basic and acidic residues" evidence="7">
    <location>
        <begin position="3209"/>
        <end position="3229"/>
    </location>
</feature>
<accession>A0A9J7JL39</accession>
<feature type="compositionally biased region" description="Polar residues" evidence="7">
    <location>
        <begin position="173"/>
        <end position="184"/>
    </location>
</feature>
<feature type="region of interest" description="Disordered" evidence="7">
    <location>
        <begin position="1733"/>
        <end position="1788"/>
    </location>
</feature>
<feature type="compositionally biased region" description="Basic and acidic residues" evidence="7">
    <location>
        <begin position="342"/>
        <end position="353"/>
    </location>
</feature>
<evidence type="ECO:0000256" key="3">
    <source>
        <dbReference type="ARBA" id="ARBA00022553"/>
    </source>
</evidence>
<feature type="compositionally biased region" description="Basic and acidic residues" evidence="7">
    <location>
        <begin position="2596"/>
        <end position="2605"/>
    </location>
</feature>
<name>A0A9J7JL39_CRIGR</name>
<feature type="region of interest" description="Disordered" evidence="7">
    <location>
        <begin position="1614"/>
        <end position="1681"/>
    </location>
</feature>
<feature type="compositionally biased region" description="Polar residues" evidence="7">
    <location>
        <begin position="1906"/>
        <end position="1917"/>
    </location>
</feature>
<feature type="compositionally biased region" description="Basic and acidic residues" evidence="7">
    <location>
        <begin position="996"/>
        <end position="1014"/>
    </location>
</feature>
<evidence type="ECO:0000256" key="6">
    <source>
        <dbReference type="ARBA" id="ARBA00023306"/>
    </source>
</evidence>
<feature type="compositionally biased region" description="Basic and acidic residues" evidence="7">
    <location>
        <begin position="3256"/>
        <end position="3276"/>
    </location>
</feature>
<feature type="compositionally biased region" description="Basic and acidic residues" evidence="7">
    <location>
        <begin position="1938"/>
        <end position="1950"/>
    </location>
</feature>
<comment type="subcellular location">
    <subcellularLocation>
        <location evidence="1">Nucleus</location>
    </subcellularLocation>
</comment>
<dbReference type="Gene3D" id="2.60.200.20">
    <property type="match status" value="1"/>
</dbReference>
<proteinExistence type="predicted"/>
<feature type="region of interest" description="Disordered" evidence="7">
    <location>
        <begin position="2135"/>
        <end position="2313"/>
    </location>
</feature>
<keyword evidence="6" id="KW-0131">Cell cycle</keyword>
<feature type="region of interest" description="Disordered" evidence="7">
    <location>
        <begin position="2726"/>
        <end position="2767"/>
    </location>
</feature>
<dbReference type="Proteomes" id="UP001108280">
    <property type="component" value="Chromosome 3"/>
</dbReference>
<feature type="compositionally biased region" description="Basic and acidic residues" evidence="7">
    <location>
        <begin position="1634"/>
        <end position="1643"/>
    </location>
</feature>
<feature type="compositionally biased region" description="Polar residues" evidence="7">
    <location>
        <begin position="2158"/>
        <end position="2168"/>
    </location>
</feature>
<evidence type="ECO:0000313" key="9">
    <source>
        <dbReference type="Proteomes" id="UP001108280"/>
    </source>
</evidence>
<feature type="compositionally biased region" description="Polar residues" evidence="7">
    <location>
        <begin position="282"/>
        <end position="293"/>
    </location>
</feature>
<sequence>MASSARLVTIKRSGGDGAHFPLSLSSCLFGRSIECDIRIQLPVVSKKHCKIEVNKQQAILYNFSSTNPAQVNGATIDEPVQLKHGDIITIIDRSFRYENGNHEDGSGSTGFPEKSLGQEPARRASRASFSDDSDGKGQDAKSSKTTASRRSSVHDKKFLGDSSASDGSKDSVTQDLSNTCSSGHVEQHSGRNLGESTSSDLFKKSRATGSSYRELKSSPAHSLSNSKKNESPFEKLYQSMKEELDIKSQKPSRRKSEPQPECAAEKEMWETKLLVSCKSRAKSSGSTPETAPSSPKVGKVWTENQNSAVRPLQTSTEALSSSFSLAETAKTKTPVRTSQQLEDFHVSSRRESVNLDESEGAKAVHKIVTPRKSGTRNQTPVKVEYAASPADTPENLFSKKRRSIPAKVEVLSAETQNRSSSIQHLAPGEKKTPKEAFSKPEKLATAAEQICSGLPGLSSVDISNFGDSINKSEGMSLKRRRVSFGGRLRPELFDENLPPNTPLKRGETPIKRKSLAPHTPAVLKKIIKERPQSPGKLESPGVTPPTANDERRRSGRILPASDGSKSLHQTDTPKKAGRKSGNLPAKRASISRSQHDILQMICSKRRSGASEANLIVAKSWADVVKLGAKQTQTKVVKHVPQKQTSKRQRRPNTPKKPTSNLHNQFSTGHANSPCTIVIGRAQIEKVSMPARPYKMLNNLMLNRKMDFNEDLSGLTEMFKTPVKENQQQMNDKASILSNSGNLPEKQFEVTNSENKPLPSTSEILGENVLSSTQNAAKEPSNKYFASPTLRRRSIKNGNTVQTPKNDHDIAHVEKKTPGSVTEPLKTVSSVNKLRRSRELRHTLVESMNENTEAGLAKGITGRHLRKTSLQGQEVDQQMQDSENTSQRFKEIIELKEVTEKTSAKRSCAREKKPTKDSMGSQMTTQTAACAEELFNQEKGTIETPEESMRMQNIPMSDGRRDAKEKVDLVYETKVKCWSRTPDKKAQPLEGPAGLKEPFETPSCREKPMGDDKTKVFCKSPQPTPENTKTSTKPWPSTSGRRVDMKEEHSALNFVDVSGGTRYTPKVQEHRGIKALKESENQMLDLTVTGSKKPVRKVKEKTQPLENLDGFQELSLSPVPADKITKMPNKSPCVERIRTPASRKSLSKTGVGKVEVTEELSTSGKRTESPGRATRTPTAPALEESDSTDIMQTPKQKLVFTGNSTGRKRRSQAPKNGAQPLEDLDGFQELFQTPVGTRDPVTVRETTKLSLESAQAEPVRTPASRKSLSKTGVGKVEVTEELSTSGKRTKSPGRATRTPTAPALEESNSTDIMETPKQKLDFTTNSTGRKRRSQAPKNRVQSLEDLDGFQELFQTPVGTRDPVTVRETTKLSLESAQAEPVRTPASRKSLSKTGVGKVEVTEELSTSGKRTKSPGRATRTPTAPALEESNSTDIMETPKQKLDFTTNSTGRKRRSQAPKNRVQSLEDLDGFQELFQTPVGASDPVTVRKTTKLSLESVQAEPVRIPASRKSLSKTDLRKEDLREELSTLGKRTKSSGRATHTPTAPALEESDSTDIMQTPKQKLDFTENSTGRKRRSQAPKNRVQSLEDLDGFQELFQTPVGASDPVTVRKTTKLSLESAQAEPVRTPASRKRLSKTDLGKVDVTEEVSTLGKRTKSSGRATRTPTVLEESNSTDIMQTPNQKLVFTANSTGRKRRSQAPKNGAQPLEDLDGFQELFQTPVGAGDPVTVRETTKLSLESAQAEPVRTPASRKRLSKTDPGKVDVTEVSTLGKRTKSPGRAAHTSTAPVQQEKGIKAIMETSGQELKSVGNLRGPKKHPRTPKEEGQSLEDLFGLQELFQTPDHGNGLLAVGITKKKSINALQPETVIITQSLKRQSRACVGNIEVKEELSESEKHPQIEKAIDTLQGPDNNNVRASKQSGKRKLDSEASMPDSKRLRRASKDKTPRLEDLHGFQQLFQTPGHAKDSLSIGETSKIPTKSPQSGPVRRQSSRKSLPKMSLWKMNVTEDLSALWKQSPGKAPTSPVQQDNGIQAIVKTPKGKLETAANVTGLTRQRRAPKEKVLPLEDLDGFQELFQIPDHSTDPVIDNKRTSVSLKSPQPVLVRTTQTSERLAKTSLGKVGVREEISLNMPRCAAGESVHIPSLPEDDGRGKKDLKKSRTQTLGPSASVTRSKKQQGSHKERSQSPEDLFGLQELFQTPASQKDLMTVCETTKMSLESSEPEHIRTPASRKSLSKTGVGKVDVRKELSTSGKRTESPGRGTRTPTAPALEESDITDIMQTPKQKLDFTENSTGRKRRSQAPKNGAQPLEDLDGFQELFQTPAGASDPVTVRETTKLSLESAQAEPVRTPASRKRLSKTDLGKVDVTEEVSTLGKRTKSPGRTTRTPTVLEESDSTDIMQTPKQKLDFTENSTGRKRRSQAPKNRVQSLEDLDGFQELFQTPVGASDPVTVRETTELSLESVQAEPVRTPASRKRLSKTGVGKVEVTEELSTLGKRTKSPGRATRTPIAPALEESDSTDIIQTPKQKLDFTGNSIGRKRRSQAPKNGAQPLEDLDGFQELFQTPVGASDPVTVRETTKLSLESVQAEPVRTPASRKRLSKTDPGKVDVTEEVSTLGKRTKSPGRATCTPTASALEESDSIDIMETPKQKVDFTRSSRSRSSQATKNRAQSLEDLDGFQELFQTPVGASDPVNIGKTAKVSLESVQAEPVRTPVSTKRLSKTGLDKVDAREKHSLLSKPRCSSQEVMRVSRLSEDDGSGTKDLKESAAQALDPAISVTRSKRQRGACKKRSQSPEDLFGLQELFQTPGYEKDSVAGEKLTKMPHSSLPPEPTETSITSQRQPRTRLMKVHVKNELSGDRMLPQMSQEIMDISRVPEGEDKGISTRKQSVKRKLDTAVSVPSSKRQRVARAEKAQTLEGLPGFQELSQTPSSAVDSVTVDKTTKMLSKSPESMDTTSQTQPGRRLRRVGVTKEPIAQRKTTRVLRGTRNTPKEPVGDSKDVKEFKDSSQKQDPTVSLTGKRSQSRTLKEKTQPLEELPSIQEETATRYSCESPQPEEKESSVASERQLRIRLCKIDMKEEPTTQRKPPGRKTRNTPKEPVSDSGNVEELKESTKQKTDPAASVPASKRPRRVLREKAQPLELPGPKGPGHTEESANDERPTQIPCSSPQPEQVDSLPISPRRPRTRRGKVEVDEVPSLVRKAVPSSRQTSRSRKVPEIDDKDIQASKEPGKQKLETVTTVTASRRQLRGPKDGVQSLEVLGESKEITQMSEHTEKLRHDTNSLKSTLQQMPVPIKPLRTSRRVLRASKEDTTETTLEMVVDTRDSAESQSKSITFLPPKRKSARDGSIPRTRGLRSVTPKQEATDEKPAPKKQRTASSKRHVSPEPVKMKQLRIMSNKIEPVEEQISNITEEKEAQVENSAHPDQKTPLPSRYRKKTNEKQPRPEVGVSAEKVGIKKNEKTVKTSQETELQNTDDGAKKSTSRGKVSGKRICLRSGGQSEIPQPHAAEEKTSETGAEILVKTQKEKGISGDSDVRCLRSRKTGATLDSEPKPRVTRGAKKDTKVPKKDEDIVYTTKLRTRSHQNSKNV</sequence>
<feature type="region of interest" description="Disordered" evidence="7">
    <location>
        <begin position="2458"/>
        <end position="2477"/>
    </location>
</feature>
<feature type="compositionally biased region" description="Polar residues" evidence="7">
    <location>
        <begin position="2828"/>
        <end position="2837"/>
    </location>
</feature>
<feature type="compositionally biased region" description="Basic and acidic residues" evidence="7">
    <location>
        <begin position="3405"/>
        <end position="3420"/>
    </location>
</feature>
<dbReference type="GO" id="GO:0005634">
    <property type="term" value="C:nucleus"/>
    <property type="evidence" value="ECO:0007669"/>
    <property type="project" value="UniProtKB-SubCell"/>
</dbReference>
<feature type="region of interest" description="Disordered" evidence="7">
    <location>
        <begin position="2579"/>
        <end position="2630"/>
    </location>
</feature>
<evidence type="ECO:0000256" key="1">
    <source>
        <dbReference type="ARBA" id="ARBA00004123"/>
    </source>
</evidence>
<reference evidence="10" key="3">
    <citation type="submission" date="2025-08" db="UniProtKB">
        <authorList>
            <consortium name="RefSeq"/>
        </authorList>
    </citation>
    <scope>IDENTIFICATION</scope>
    <source>
        <strain evidence="10">17A/GY</strain>
        <tissue evidence="10">Liver</tissue>
    </source>
</reference>
<feature type="region of interest" description="Disordered" evidence="7">
    <location>
        <begin position="490"/>
        <end position="591"/>
    </location>
</feature>
<feature type="compositionally biased region" description="Basic and acidic residues" evidence="7">
    <location>
        <begin position="2747"/>
        <end position="2761"/>
    </location>
</feature>
<dbReference type="KEGG" id="cge:100756884"/>
<dbReference type="Pfam" id="PF08065">
    <property type="entry name" value="KI67R"/>
    <property type="match status" value="19"/>
</dbReference>
<feature type="compositionally biased region" description="Polar residues" evidence="7">
    <location>
        <begin position="3005"/>
        <end position="3020"/>
    </location>
</feature>
<feature type="compositionally biased region" description="Basic residues" evidence="7">
    <location>
        <begin position="3572"/>
        <end position="3583"/>
    </location>
</feature>
<feature type="region of interest" description="Disordered" evidence="7">
    <location>
        <begin position="631"/>
        <end position="672"/>
    </location>
</feature>
<feature type="compositionally biased region" description="Basic residues" evidence="7">
    <location>
        <begin position="3475"/>
        <end position="3487"/>
    </location>
</feature>
<dbReference type="SMART" id="SM01295">
    <property type="entry name" value="K167R"/>
    <property type="match status" value="19"/>
</dbReference>
<dbReference type="PANTHER" id="PTHR21603">
    <property type="entry name" value="ANTIGEN KI-67-LIKE PROTEIN"/>
    <property type="match status" value="1"/>
</dbReference>
<dbReference type="CDD" id="cd22673">
    <property type="entry name" value="FHA_Ki67"/>
    <property type="match status" value="1"/>
</dbReference>
<feature type="compositionally biased region" description="Polar residues" evidence="7">
    <location>
        <begin position="2939"/>
        <end position="2956"/>
    </location>
</feature>
<dbReference type="SMART" id="SM00240">
    <property type="entry name" value="FHA"/>
    <property type="match status" value="1"/>
</dbReference>
<dbReference type="PANTHER" id="PTHR21603:SF17">
    <property type="entry name" value="PROLIFERATION MARKER PROTEIN KI-67"/>
    <property type="match status" value="1"/>
</dbReference>
<feature type="compositionally biased region" description="Polar residues" evidence="7">
    <location>
        <begin position="655"/>
        <end position="672"/>
    </location>
</feature>
<dbReference type="Pfam" id="PF00498">
    <property type="entry name" value="FHA"/>
    <property type="match status" value="1"/>
</dbReference>
<feature type="compositionally biased region" description="Basic and acidic residues" evidence="7">
    <location>
        <begin position="1512"/>
        <end position="1525"/>
    </location>
</feature>
<feature type="region of interest" description="Disordered" evidence="7">
    <location>
        <begin position="2808"/>
        <end position="2839"/>
    </location>
</feature>
<feature type="compositionally biased region" description="Basic and acidic residues" evidence="7">
    <location>
        <begin position="3543"/>
        <end position="3565"/>
    </location>
</feature>
<feature type="compositionally biased region" description="Low complexity" evidence="7">
    <location>
        <begin position="1027"/>
        <end position="1038"/>
    </location>
</feature>
<feature type="compositionally biased region" description="Basic and acidic residues" evidence="7">
    <location>
        <begin position="133"/>
        <end position="142"/>
    </location>
</feature>
<dbReference type="InterPro" id="IPR008984">
    <property type="entry name" value="SMAD_FHA_dom_sf"/>
</dbReference>
<feature type="compositionally biased region" description="Polar residues" evidence="7">
    <location>
        <begin position="3458"/>
        <end position="3469"/>
    </location>
</feature>
<feature type="compositionally biased region" description="Polar residues" evidence="7">
    <location>
        <begin position="3158"/>
        <end position="3167"/>
    </location>
</feature>
<dbReference type="OrthoDB" id="6288785at2759"/>
<keyword evidence="9" id="KW-1185">Reference proteome</keyword>
<gene>
    <name evidence="10" type="primary">Mki67</name>
</gene>
<feature type="compositionally biased region" description="Basic residues" evidence="7">
    <location>
        <begin position="635"/>
        <end position="653"/>
    </location>
</feature>
<feature type="region of interest" description="Disordered" evidence="7">
    <location>
        <begin position="1498"/>
        <end position="1586"/>
    </location>
</feature>
<dbReference type="GO" id="GO:0051983">
    <property type="term" value="P:regulation of chromosome segregation"/>
    <property type="evidence" value="ECO:0007669"/>
    <property type="project" value="TreeGrafter"/>
</dbReference>
<dbReference type="GeneID" id="100756884"/>
<dbReference type="CTD" id="4288"/>
<feature type="region of interest" description="Disordered" evidence="7">
    <location>
        <begin position="2333"/>
        <end position="2423"/>
    </location>
</feature>
<feature type="compositionally biased region" description="Polar residues" evidence="7">
    <location>
        <begin position="1187"/>
        <end position="1204"/>
    </location>
</feature>
<feature type="region of interest" description="Disordered" evidence="7">
    <location>
        <begin position="1245"/>
        <end position="1464"/>
    </location>
</feature>
<feature type="region of interest" description="Disordered" evidence="7">
    <location>
        <begin position="2642"/>
        <end position="2668"/>
    </location>
</feature>
<dbReference type="PROSITE" id="PS51257">
    <property type="entry name" value="PROKAR_LIPOPROTEIN"/>
    <property type="match status" value="1"/>
</dbReference>
<keyword evidence="2" id="KW-1017">Isopeptide bond</keyword>
<organism evidence="9 10">
    <name type="scientific">Cricetulus griseus</name>
    <name type="common">Chinese hamster</name>
    <name type="synonym">Cricetulus barabensis griseus</name>
    <dbReference type="NCBI Taxonomy" id="10029"/>
    <lineage>
        <taxon>Eukaryota</taxon>
        <taxon>Metazoa</taxon>
        <taxon>Chordata</taxon>
        <taxon>Craniata</taxon>
        <taxon>Vertebrata</taxon>
        <taxon>Euteleostomi</taxon>
        <taxon>Mammalia</taxon>
        <taxon>Eutheria</taxon>
        <taxon>Euarchontoglires</taxon>
        <taxon>Glires</taxon>
        <taxon>Rodentia</taxon>
        <taxon>Myomorpha</taxon>
        <taxon>Muroidea</taxon>
        <taxon>Cricetidae</taxon>
        <taxon>Cricetinae</taxon>
        <taxon>Cricetulus</taxon>
    </lineage>
</organism>
<dbReference type="PROSITE" id="PS50006">
    <property type="entry name" value="FHA_DOMAIN"/>
    <property type="match status" value="1"/>
</dbReference>
<keyword evidence="4" id="KW-0832">Ubl conjugation</keyword>
<feature type="compositionally biased region" description="Basic and acidic residues" evidence="7">
    <location>
        <begin position="3102"/>
        <end position="3112"/>
    </location>
</feature>
<feature type="compositionally biased region" description="Basic and acidic residues" evidence="7">
    <location>
        <begin position="240"/>
        <end position="270"/>
    </location>
</feature>
<feature type="compositionally biased region" description="Basic and acidic residues" evidence="7">
    <location>
        <begin position="427"/>
        <end position="441"/>
    </location>
</feature>
<feature type="compositionally biased region" description="Basic and acidic residues" evidence="7">
    <location>
        <begin position="1754"/>
        <end position="1763"/>
    </location>
</feature>
<evidence type="ECO:0000313" key="10">
    <source>
        <dbReference type="RefSeq" id="XP_027264900.1"/>
    </source>
</evidence>
<feature type="compositionally biased region" description="Basic and acidic residues" evidence="7">
    <location>
        <begin position="2642"/>
        <end position="2651"/>
    </location>
</feature>
<feature type="region of interest" description="Disordered" evidence="7">
    <location>
        <begin position="1806"/>
        <end position="1825"/>
    </location>
</feature>
<evidence type="ECO:0000256" key="4">
    <source>
        <dbReference type="ARBA" id="ARBA00022843"/>
    </source>
</evidence>
<dbReference type="RefSeq" id="XP_027264900.1">
    <property type="nucleotide sequence ID" value="XM_027409099.2"/>
</dbReference>
<feature type="compositionally biased region" description="Basic and acidic residues" evidence="7">
    <location>
        <begin position="2239"/>
        <end position="2254"/>
    </location>
</feature>
<feature type="region of interest" description="Disordered" evidence="7">
    <location>
        <begin position="2487"/>
        <end position="2548"/>
    </location>
</feature>
<reference evidence="9" key="1">
    <citation type="journal article" date="2018" name="Biotechnol. Bioeng.">
        <title>A reference genome of the Chinese hamster based on a hybrid assembly strategy.</title>
        <authorList>
            <person name="Rupp O."/>
            <person name="MacDonald M.L."/>
            <person name="Li S."/>
            <person name="Dhiman H."/>
            <person name="Polson S."/>
            <person name="Griep S."/>
            <person name="Heffner K."/>
            <person name="Hernandez I."/>
            <person name="Brinkrolf K."/>
            <person name="Jadhav V."/>
            <person name="Samoudi M."/>
            <person name="Hao H."/>
            <person name="Kingham B."/>
            <person name="Goesmann A."/>
            <person name="Betenbaugh M.J."/>
            <person name="Lewis N.E."/>
            <person name="Borth N."/>
            <person name="Lee K.H."/>
        </authorList>
    </citation>
    <scope>NUCLEOTIDE SEQUENCE [LARGE SCALE GENOMIC DNA]</scope>
    <source>
        <strain evidence="9">17A/GY</strain>
    </source>
</reference>
<evidence type="ECO:0000256" key="2">
    <source>
        <dbReference type="ARBA" id="ARBA00022499"/>
    </source>
</evidence>
<feature type="compositionally biased region" description="Polar residues" evidence="7">
    <location>
        <begin position="1657"/>
        <end position="1681"/>
    </location>
</feature>
<feature type="region of interest" description="Disordered" evidence="7">
    <location>
        <begin position="1118"/>
        <end position="1225"/>
    </location>
</feature>
<feature type="compositionally biased region" description="Polar residues" evidence="7">
    <location>
        <begin position="2207"/>
        <end position="2216"/>
    </location>
</feature>
<feature type="compositionally biased region" description="Basic and acidic residues" evidence="7">
    <location>
        <begin position="3144"/>
        <end position="3155"/>
    </location>
</feature>
<dbReference type="SUPFAM" id="SSF49879">
    <property type="entry name" value="SMAD/FHA domain"/>
    <property type="match status" value="1"/>
</dbReference>
<dbReference type="InterPro" id="IPR000253">
    <property type="entry name" value="FHA_dom"/>
</dbReference>